<protein>
    <recommendedName>
        <fullName evidence="1">Thiamine pyrophosphate enzyme central domain-containing protein</fullName>
    </recommendedName>
</protein>
<dbReference type="Pfam" id="PF00205">
    <property type="entry name" value="TPP_enzyme_M"/>
    <property type="match status" value="1"/>
</dbReference>
<feature type="domain" description="Thiamine pyrophosphate enzyme central" evidence="1">
    <location>
        <begin position="52"/>
        <end position="124"/>
    </location>
</feature>
<comment type="caution">
    <text evidence="2">The sequence shown here is derived from an EMBL/GenBank/DDBJ whole genome shotgun (WGS) entry which is preliminary data.</text>
</comment>
<evidence type="ECO:0000313" key="3">
    <source>
        <dbReference type="Proteomes" id="UP001280629"/>
    </source>
</evidence>
<gene>
    <name evidence="2" type="ORF">QT716_02375</name>
</gene>
<accession>A0ABU4FVZ5</accession>
<dbReference type="Proteomes" id="UP001280629">
    <property type="component" value="Unassembled WGS sequence"/>
</dbReference>
<dbReference type="InterPro" id="IPR012000">
    <property type="entry name" value="Thiamin_PyroP_enz_cen_dom"/>
</dbReference>
<keyword evidence="3" id="KW-1185">Reference proteome</keyword>
<dbReference type="RefSeq" id="WP_317934192.1">
    <property type="nucleotide sequence ID" value="NZ_JAUBDH010000001.1"/>
</dbReference>
<sequence>MKPFAVYSANLANPDATVDLLQRAARVSLGQRNVTHLSVPKDFFTAPAKGETMILAGAGTANASTELEKLAECWGAGILISLGKKGVLDESSPNKLQGIGEGGYPYAKDLFKEADVVLLAGTTWWPEGYVPTDARIIRRLLPLSHPR</sequence>
<dbReference type="EMBL" id="JAUBDH010000001">
    <property type="protein sequence ID" value="MDW0108889.1"/>
    <property type="molecule type" value="Genomic_DNA"/>
</dbReference>
<dbReference type="InterPro" id="IPR029035">
    <property type="entry name" value="DHS-like_NAD/FAD-binding_dom"/>
</dbReference>
<evidence type="ECO:0000313" key="2">
    <source>
        <dbReference type="EMBL" id="MDW0108889.1"/>
    </source>
</evidence>
<dbReference type="PANTHER" id="PTHR42981">
    <property type="entry name" value="PYRUVATE DEHYDROGENASE [UBIQUINONE]"/>
    <property type="match status" value="1"/>
</dbReference>
<name>A0ABU4FVZ5_9BACL</name>
<dbReference type="Gene3D" id="3.40.50.1220">
    <property type="entry name" value="TPP-binding domain"/>
    <property type="match status" value="1"/>
</dbReference>
<organism evidence="2 3">
    <name type="scientific">Sporosarcina aquimarina</name>
    <dbReference type="NCBI Taxonomy" id="114975"/>
    <lineage>
        <taxon>Bacteria</taxon>
        <taxon>Bacillati</taxon>
        <taxon>Bacillota</taxon>
        <taxon>Bacilli</taxon>
        <taxon>Bacillales</taxon>
        <taxon>Caryophanaceae</taxon>
        <taxon>Sporosarcina</taxon>
    </lineage>
</organism>
<proteinExistence type="predicted"/>
<dbReference type="InterPro" id="IPR047211">
    <property type="entry name" value="POXB-like"/>
</dbReference>
<dbReference type="SUPFAM" id="SSF52467">
    <property type="entry name" value="DHS-like NAD/FAD-binding domain"/>
    <property type="match status" value="1"/>
</dbReference>
<dbReference type="PANTHER" id="PTHR42981:SF2">
    <property type="entry name" value="PYRUVATE DEHYDROGENASE [UBIQUINONE]"/>
    <property type="match status" value="1"/>
</dbReference>
<reference evidence="2 3" key="1">
    <citation type="submission" date="2023-06" db="EMBL/GenBank/DDBJ databases">
        <title>Sporosarcina sp. nov., isolated from Korean traditional fermented seafood 'Jeotgal'.</title>
        <authorList>
            <person name="Yang A.-I."/>
            <person name="Shin N.-R."/>
        </authorList>
    </citation>
    <scope>NUCLEOTIDE SEQUENCE [LARGE SCALE GENOMIC DNA]</scope>
    <source>
        <strain evidence="2 3">KCTC3840</strain>
    </source>
</reference>
<evidence type="ECO:0000259" key="1">
    <source>
        <dbReference type="Pfam" id="PF00205"/>
    </source>
</evidence>